<evidence type="ECO:0000256" key="1">
    <source>
        <dbReference type="ARBA" id="ARBA00004196"/>
    </source>
</evidence>
<evidence type="ECO:0000313" key="6">
    <source>
        <dbReference type="EMBL" id="PWU67949.1"/>
    </source>
</evidence>
<dbReference type="OrthoDB" id="9800520at2"/>
<dbReference type="InterPro" id="IPR028082">
    <property type="entry name" value="Peripla_BP_I"/>
</dbReference>
<name>A0A317L2D3_9BACI</name>
<dbReference type="Proteomes" id="UP000245624">
    <property type="component" value="Unassembled WGS sequence"/>
</dbReference>
<keyword evidence="3" id="KW-0732">Signal</keyword>
<dbReference type="Pfam" id="PF13407">
    <property type="entry name" value="Peripla_BP_4"/>
    <property type="match status" value="1"/>
</dbReference>
<dbReference type="GO" id="GO:0030313">
    <property type="term" value="C:cell envelope"/>
    <property type="evidence" value="ECO:0007669"/>
    <property type="project" value="UniProtKB-SubCell"/>
</dbReference>
<proteinExistence type="inferred from homology"/>
<evidence type="ECO:0000259" key="5">
    <source>
        <dbReference type="Pfam" id="PF13407"/>
    </source>
</evidence>
<gene>
    <name evidence="6" type="ORF">DLJ74_12645</name>
</gene>
<dbReference type="GO" id="GO:0030246">
    <property type="term" value="F:carbohydrate binding"/>
    <property type="evidence" value="ECO:0007669"/>
    <property type="project" value="UniProtKB-ARBA"/>
</dbReference>
<sequence>MKGVTILRKLLFVYLILIGVFVVYVYQYQSENTSNNQWSEHELRGTIDENYVMVTFQSGIDYWKRALKGFEDAAEALNVSVEYRGATQYDVNEQITVLEQVIAKKPAGIAVSAMDPDALNDVINKAVEAGIPIVAFDSNAPESKVFSFLGTDNYYAGVTAAHKMAELLNGAGEIGIVTHPKQLNHKERTKGFRETIAKEYPKMNIVSIQDGRGDQMTSKEVVDEMIGKFPNLKGVFASEANGGVGVGQSILEQQKKGEIHIISFDTDKGTLDMVDEGVISATLAQGTWKMGYWSLQYLFHLQHGLAENMEVGRSLPRYVDTGITIVTQENVEAFYPNE</sequence>
<dbReference type="InterPro" id="IPR025997">
    <property type="entry name" value="SBP_2_dom"/>
</dbReference>
<accession>A0A317L2D3</accession>
<evidence type="ECO:0000256" key="3">
    <source>
        <dbReference type="ARBA" id="ARBA00022729"/>
    </source>
</evidence>
<keyword evidence="4" id="KW-0812">Transmembrane</keyword>
<evidence type="ECO:0000313" key="7">
    <source>
        <dbReference type="Proteomes" id="UP000245624"/>
    </source>
</evidence>
<dbReference type="SUPFAM" id="SSF53822">
    <property type="entry name" value="Periplasmic binding protein-like I"/>
    <property type="match status" value="1"/>
</dbReference>
<dbReference type="CDD" id="cd19969">
    <property type="entry name" value="PBP1_ABC_sugar_binding-like"/>
    <property type="match status" value="1"/>
</dbReference>
<dbReference type="Gene3D" id="3.40.50.2300">
    <property type="match status" value="2"/>
</dbReference>
<evidence type="ECO:0000256" key="2">
    <source>
        <dbReference type="ARBA" id="ARBA00007639"/>
    </source>
</evidence>
<dbReference type="PANTHER" id="PTHR46847:SF1">
    <property type="entry name" value="D-ALLOSE-BINDING PERIPLASMIC PROTEIN-RELATED"/>
    <property type="match status" value="1"/>
</dbReference>
<keyword evidence="4" id="KW-1133">Transmembrane helix</keyword>
<protein>
    <submittedName>
        <fullName evidence="6">LacI family transcriptional regulator</fullName>
    </submittedName>
</protein>
<feature type="transmembrane region" description="Helical" evidence="4">
    <location>
        <begin position="7"/>
        <end position="26"/>
    </location>
</feature>
<organism evidence="6 7">
    <name type="scientific">Gracilibacillus dipsosauri</name>
    <dbReference type="NCBI Taxonomy" id="178340"/>
    <lineage>
        <taxon>Bacteria</taxon>
        <taxon>Bacillati</taxon>
        <taxon>Bacillota</taxon>
        <taxon>Bacilli</taxon>
        <taxon>Bacillales</taxon>
        <taxon>Bacillaceae</taxon>
        <taxon>Gracilibacillus</taxon>
    </lineage>
</organism>
<comment type="similarity">
    <text evidence="2">Belongs to the bacterial solute-binding protein 2 family.</text>
</comment>
<evidence type="ECO:0000256" key="4">
    <source>
        <dbReference type="SAM" id="Phobius"/>
    </source>
</evidence>
<dbReference type="AlphaFoldDB" id="A0A317L2D3"/>
<feature type="domain" description="Periplasmic binding protein" evidence="5">
    <location>
        <begin position="53"/>
        <end position="301"/>
    </location>
</feature>
<reference evidence="6 7" key="1">
    <citation type="submission" date="2018-05" db="EMBL/GenBank/DDBJ databases">
        <title>Genomic analysis of Gracilibacillus dipsosauri DD1 reveals novel features of a salt-tolerant amylase.</title>
        <authorList>
            <person name="Deutch C.E."/>
            <person name="Yang S."/>
        </authorList>
    </citation>
    <scope>NUCLEOTIDE SEQUENCE [LARGE SCALE GENOMIC DNA]</scope>
    <source>
        <strain evidence="6 7">DD1</strain>
    </source>
</reference>
<comment type="subcellular location">
    <subcellularLocation>
        <location evidence="1">Cell envelope</location>
    </subcellularLocation>
</comment>
<comment type="caution">
    <text evidence="6">The sequence shown here is derived from an EMBL/GenBank/DDBJ whole genome shotgun (WGS) entry which is preliminary data.</text>
</comment>
<dbReference type="EMBL" id="QGTD01000011">
    <property type="protein sequence ID" value="PWU67949.1"/>
    <property type="molecule type" value="Genomic_DNA"/>
</dbReference>
<dbReference type="PANTHER" id="PTHR46847">
    <property type="entry name" value="D-ALLOSE-BINDING PERIPLASMIC PROTEIN-RELATED"/>
    <property type="match status" value="1"/>
</dbReference>
<keyword evidence="4" id="KW-0472">Membrane</keyword>
<keyword evidence="7" id="KW-1185">Reference proteome</keyword>